<dbReference type="Gene3D" id="2.90.10.10">
    <property type="entry name" value="Bulb-type lectin domain"/>
    <property type="match status" value="1"/>
</dbReference>
<evidence type="ECO:0000259" key="2">
    <source>
        <dbReference type="PROSITE" id="PS50927"/>
    </source>
</evidence>
<feature type="chain" id="PRO_5029475758" evidence="1">
    <location>
        <begin position="27"/>
        <end position="163"/>
    </location>
</feature>
<feature type="domain" description="Bulb-type lectin" evidence="2">
    <location>
        <begin position="27"/>
        <end position="136"/>
    </location>
</feature>
<dbReference type="EMBL" id="JABWDY010009767">
    <property type="protein sequence ID" value="KAF5201176.1"/>
    <property type="molecule type" value="Genomic_DNA"/>
</dbReference>
<dbReference type="GO" id="GO:0030246">
    <property type="term" value="F:carbohydrate binding"/>
    <property type="evidence" value="ECO:0007669"/>
    <property type="project" value="UniProtKB-KW"/>
</dbReference>
<dbReference type="InterPro" id="IPR036426">
    <property type="entry name" value="Bulb-type_lectin_dom_sf"/>
</dbReference>
<reference evidence="3 4" key="1">
    <citation type="submission" date="2020-06" db="EMBL/GenBank/DDBJ databases">
        <title>Transcriptomic and genomic resources for Thalictrum thalictroides and T. hernandezii: Facilitating candidate gene discovery in an emerging model plant lineage.</title>
        <authorList>
            <person name="Arias T."/>
            <person name="Riano-Pachon D.M."/>
            <person name="Di Stilio V.S."/>
        </authorList>
    </citation>
    <scope>NUCLEOTIDE SEQUENCE [LARGE SCALE GENOMIC DNA]</scope>
    <source>
        <strain evidence="4">cv. WT478/WT964</strain>
        <tissue evidence="3">Leaves</tissue>
    </source>
</reference>
<evidence type="ECO:0000256" key="1">
    <source>
        <dbReference type="SAM" id="SignalP"/>
    </source>
</evidence>
<keyword evidence="1" id="KW-0732">Signal</keyword>
<keyword evidence="4" id="KW-1185">Reference proteome</keyword>
<sequence length="163" mass="17485">MASNKCAITFLLIVVVALNVSICCNANYVLGTREKLNSGVFLQNNNYVLIMQEDCNLVIYDSGSPVWATNTGGLARNCYCIMQDDGNLVVYKPDNRPIWASNTGGASGGHYVLVLQNDRNLVIYGPAIWAAGTNTANGATMFIPKVINANETGSVINMVTSTV</sequence>
<evidence type="ECO:0000313" key="3">
    <source>
        <dbReference type="EMBL" id="KAF5201176.1"/>
    </source>
</evidence>
<protein>
    <submittedName>
        <fullName evidence="3">Mannose-specific lectin</fullName>
    </submittedName>
</protein>
<proteinExistence type="predicted"/>
<dbReference type="SMART" id="SM00108">
    <property type="entry name" value="B_lectin"/>
    <property type="match status" value="1"/>
</dbReference>
<dbReference type="CDD" id="cd00028">
    <property type="entry name" value="B_lectin"/>
    <property type="match status" value="1"/>
</dbReference>
<dbReference type="PROSITE" id="PS50927">
    <property type="entry name" value="BULB_LECTIN"/>
    <property type="match status" value="1"/>
</dbReference>
<dbReference type="SUPFAM" id="SSF51110">
    <property type="entry name" value="alpha-D-mannose-specific plant lectins"/>
    <property type="match status" value="1"/>
</dbReference>
<dbReference type="OrthoDB" id="418274at2759"/>
<evidence type="ECO:0000313" key="4">
    <source>
        <dbReference type="Proteomes" id="UP000554482"/>
    </source>
</evidence>
<accession>A0A7J6WUT0</accession>
<organism evidence="3 4">
    <name type="scientific">Thalictrum thalictroides</name>
    <name type="common">Rue-anemone</name>
    <name type="synonym">Anemone thalictroides</name>
    <dbReference type="NCBI Taxonomy" id="46969"/>
    <lineage>
        <taxon>Eukaryota</taxon>
        <taxon>Viridiplantae</taxon>
        <taxon>Streptophyta</taxon>
        <taxon>Embryophyta</taxon>
        <taxon>Tracheophyta</taxon>
        <taxon>Spermatophyta</taxon>
        <taxon>Magnoliopsida</taxon>
        <taxon>Ranunculales</taxon>
        <taxon>Ranunculaceae</taxon>
        <taxon>Thalictroideae</taxon>
        <taxon>Thalictrum</taxon>
    </lineage>
</organism>
<comment type="caution">
    <text evidence="3">The sequence shown here is derived from an EMBL/GenBank/DDBJ whole genome shotgun (WGS) entry which is preliminary data.</text>
</comment>
<gene>
    <name evidence="3" type="ORF">FRX31_009237</name>
</gene>
<name>A0A7J6WUT0_THATH</name>
<dbReference type="Proteomes" id="UP000554482">
    <property type="component" value="Unassembled WGS sequence"/>
</dbReference>
<dbReference type="AlphaFoldDB" id="A0A7J6WUT0"/>
<dbReference type="InterPro" id="IPR001480">
    <property type="entry name" value="Bulb-type_lectin_dom"/>
</dbReference>
<feature type="signal peptide" evidence="1">
    <location>
        <begin position="1"/>
        <end position="26"/>
    </location>
</feature>
<keyword evidence="3" id="KW-0430">Lectin</keyword>